<name>A0A4R5TWX9_9MICC</name>
<feature type="transmembrane region" description="Helical" evidence="1">
    <location>
        <begin position="80"/>
        <end position="99"/>
    </location>
</feature>
<sequence>MRFWIVAAAAAASVAGLVGTSFVSPLAVAVVTAILCAVAAVGWPHLLGVPARKSQSTAIGLSAIAATAAAAFTPGPGFMVWFPGAVALGVSAVFLIQLLRGTGQSHRLESTLGASSGVFAVALGSGWAAADRLPVNAAGTSMMLVTGISVLAALAGLLPRWPDRVAAPLGLVLAAAAGWVGALLLPGVPVLPAVLVGLVSGAVLVSSRRLLASREAPLNAAAALSAGITPVLAIGALVYFLDTLLLS</sequence>
<keyword evidence="1" id="KW-0472">Membrane</keyword>
<dbReference type="AlphaFoldDB" id="A0A4R5TWX9"/>
<keyword evidence="1" id="KW-1133">Transmembrane helix</keyword>
<feature type="transmembrane region" description="Helical" evidence="1">
    <location>
        <begin position="26"/>
        <end position="46"/>
    </location>
</feature>
<keyword evidence="1" id="KW-0812">Transmembrane</keyword>
<feature type="transmembrane region" description="Helical" evidence="1">
    <location>
        <begin position="136"/>
        <end position="158"/>
    </location>
</feature>
<feature type="transmembrane region" description="Helical" evidence="1">
    <location>
        <begin position="218"/>
        <end position="241"/>
    </location>
</feature>
<feature type="transmembrane region" description="Helical" evidence="1">
    <location>
        <begin position="111"/>
        <end position="130"/>
    </location>
</feature>
<dbReference type="RefSeq" id="WP_133403889.1">
    <property type="nucleotide sequence ID" value="NZ_SMTK01000003.1"/>
</dbReference>
<organism evidence="2 3">
    <name type="scientific">Arthrobacter crusticola</name>
    <dbReference type="NCBI Taxonomy" id="2547960"/>
    <lineage>
        <taxon>Bacteria</taxon>
        <taxon>Bacillati</taxon>
        <taxon>Actinomycetota</taxon>
        <taxon>Actinomycetes</taxon>
        <taxon>Micrococcales</taxon>
        <taxon>Micrococcaceae</taxon>
        <taxon>Arthrobacter</taxon>
    </lineage>
</organism>
<feature type="transmembrane region" description="Helical" evidence="1">
    <location>
        <begin position="58"/>
        <end position="74"/>
    </location>
</feature>
<keyword evidence="3" id="KW-1185">Reference proteome</keyword>
<evidence type="ECO:0000256" key="1">
    <source>
        <dbReference type="SAM" id="Phobius"/>
    </source>
</evidence>
<proteinExistence type="predicted"/>
<dbReference type="OrthoDB" id="4966907at2"/>
<feature type="transmembrane region" description="Helical" evidence="1">
    <location>
        <begin position="165"/>
        <end position="184"/>
    </location>
</feature>
<reference evidence="2 3" key="1">
    <citation type="submission" date="2019-03" db="EMBL/GenBank/DDBJ databases">
        <title>Arthrobacter sp. nov., an bacterium isolated from biocrust in Mu Us Desert.</title>
        <authorList>
            <person name="Lixiong L."/>
        </authorList>
    </citation>
    <scope>NUCLEOTIDE SEQUENCE [LARGE SCALE GENOMIC DNA]</scope>
    <source>
        <strain evidence="2 3">SLN-3</strain>
    </source>
</reference>
<evidence type="ECO:0000313" key="2">
    <source>
        <dbReference type="EMBL" id="TDK25630.1"/>
    </source>
</evidence>
<evidence type="ECO:0000313" key="3">
    <source>
        <dbReference type="Proteomes" id="UP000295411"/>
    </source>
</evidence>
<feature type="transmembrane region" description="Helical" evidence="1">
    <location>
        <begin position="190"/>
        <end position="206"/>
    </location>
</feature>
<comment type="caution">
    <text evidence="2">The sequence shown here is derived from an EMBL/GenBank/DDBJ whole genome shotgun (WGS) entry which is preliminary data.</text>
</comment>
<dbReference type="Proteomes" id="UP000295411">
    <property type="component" value="Unassembled WGS sequence"/>
</dbReference>
<accession>A0A4R5TWX9</accession>
<gene>
    <name evidence="2" type="ORF">E2F48_10330</name>
</gene>
<dbReference type="EMBL" id="SMTK01000003">
    <property type="protein sequence ID" value="TDK25630.1"/>
    <property type="molecule type" value="Genomic_DNA"/>
</dbReference>
<protein>
    <recommendedName>
        <fullName evidence="4">Permease</fullName>
    </recommendedName>
</protein>
<evidence type="ECO:0008006" key="4">
    <source>
        <dbReference type="Google" id="ProtNLM"/>
    </source>
</evidence>